<protein>
    <submittedName>
        <fullName evidence="1">Uncharacterized protein</fullName>
    </submittedName>
</protein>
<evidence type="ECO:0000313" key="2">
    <source>
        <dbReference type="Proteomes" id="UP000004508"/>
    </source>
</evidence>
<reference evidence="1 2" key="1">
    <citation type="journal article" date="2011" name="Stand. Genomic Sci.">
        <title>Non-contiguous finished genome sequence and contextual data of the filamentous soil bacterium Ktedonobacter racemifer type strain (SOSP1-21).</title>
        <authorList>
            <person name="Chang Y.J."/>
            <person name="Land M."/>
            <person name="Hauser L."/>
            <person name="Chertkov O."/>
            <person name="Del Rio T.G."/>
            <person name="Nolan M."/>
            <person name="Copeland A."/>
            <person name="Tice H."/>
            <person name="Cheng J.F."/>
            <person name="Lucas S."/>
            <person name="Han C."/>
            <person name="Goodwin L."/>
            <person name="Pitluck S."/>
            <person name="Ivanova N."/>
            <person name="Ovchinikova G."/>
            <person name="Pati A."/>
            <person name="Chen A."/>
            <person name="Palaniappan K."/>
            <person name="Mavromatis K."/>
            <person name="Liolios K."/>
            <person name="Brettin T."/>
            <person name="Fiebig A."/>
            <person name="Rohde M."/>
            <person name="Abt B."/>
            <person name="Goker M."/>
            <person name="Detter J.C."/>
            <person name="Woyke T."/>
            <person name="Bristow J."/>
            <person name="Eisen J.A."/>
            <person name="Markowitz V."/>
            <person name="Hugenholtz P."/>
            <person name="Kyrpides N.C."/>
            <person name="Klenk H.P."/>
            <person name="Lapidus A."/>
        </authorList>
    </citation>
    <scope>NUCLEOTIDE SEQUENCE [LARGE SCALE GENOMIC DNA]</scope>
    <source>
        <strain evidence="2">DSM 44963</strain>
    </source>
</reference>
<sequence>MGVAGVGLDLVCHGCMHLLHGGEGMRRYVRTIREINDVLRGGKAVYADLANRQVARIHRAKTVKGVLLVRCLSDGQWVQPAAVWWG</sequence>
<dbReference type="InParanoid" id="D6TL65"/>
<gene>
    <name evidence="1" type="ORF">Krac_7815</name>
</gene>
<dbReference type="EMBL" id="ADVG01000002">
    <property type="protein sequence ID" value="EFH86515.1"/>
    <property type="molecule type" value="Genomic_DNA"/>
</dbReference>
<dbReference type="STRING" id="485913.Krac_7815"/>
<accession>D6TL65</accession>
<proteinExistence type="predicted"/>
<dbReference type="AlphaFoldDB" id="D6TL65"/>
<evidence type="ECO:0000313" key="1">
    <source>
        <dbReference type="EMBL" id="EFH86515.1"/>
    </source>
</evidence>
<organism evidence="1 2">
    <name type="scientific">Ktedonobacter racemifer DSM 44963</name>
    <dbReference type="NCBI Taxonomy" id="485913"/>
    <lineage>
        <taxon>Bacteria</taxon>
        <taxon>Bacillati</taxon>
        <taxon>Chloroflexota</taxon>
        <taxon>Ktedonobacteria</taxon>
        <taxon>Ktedonobacterales</taxon>
        <taxon>Ktedonobacteraceae</taxon>
        <taxon>Ktedonobacter</taxon>
    </lineage>
</organism>
<name>D6TL65_KTERA</name>
<keyword evidence="2" id="KW-1185">Reference proteome</keyword>
<comment type="caution">
    <text evidence="1">The sequence shown here is derived from an EMBL/GenBank/DDBJ whole genome shotgun (WGS) entry which is preliminary data.</text>
</comment>
<dbReference type="Proteomes" id="UP000004508">
    <property type="component" value="Unassembled WGS sequence"/>
</dbReference>